<dbReference type="Gene3D" id="1.10.3140.10">
    <property type="entry name" value="4-hydroxybutyryl-coa dehydratase, domain 1"/>
    <property type="match status" value="1"/>
</dbReference>
<evidence type="ECO:0000313" key="7">
    <source>
        <dbReference type="EMBL" id="GHH82218.1"/>
    </source>
</evidence>
<proteinExistence type="predicted"/>
<evidence type="ECO:0000313" key="8">
    <source>
        <dbReference type="Proteomes" id="UP000603708"/>
    </source>
</evidence>
<evidence type="ECO:0000256" key="1">
    <source>
        <dbReference type="ARBA" id="ARBA00022630"/>
    </source>
</evidence>
<feature type="binding site" evidence="4">
    <location>
        <position position="214"/>
    </location>
    <ligand>
        <name>FAD</name>
        <dbReference type="ChEBI" id="CHEBI:57692"/>
    </ligand>
</feature>
<keyword evidence="8" id="KW-1185">Reference proteome</keyword>
<dbReference type="InterPro" id="IPR036250">
    <property type="entry name" value="AcylCo_DH-like_C"/>
</dbReference>
<protein>
    <submittedName>
        <fullName evidence="7">Pyoverdin chromophore biosynthetic protein PvcC</fullName>
    </submittedName>
</protein>
<evidence type="ECO:0000256" key="3">
    <source>
        <dbReference type="ARBA" id="ARBA00023002"/>
    </source>
</evidence>
<dbReference type="Pfam" id="PF03241">
    <property type="entry name" value="HpaB"/>
    <property type="match status" value="1"/>
</dbReference>
<name>A0A919GDJ0_9ACTN</name>
<feature type="domain" description="HpaB/PvcC/4-BUDH C-terminal" evidence="5">
    <location>
        <begin position="306"/>
        <end position="505"/>
    </location>
</feature>
<evidence type="ECO:0000259" key="6">
    <source>
        <dbReference type="Pfam" id="PF11794"/>
    </source>
</evidence>
<evidence type="ECO:0000256" key="2">
    <source>
        <dbReference type="ARBA" id="ARBA00022827"/>
    </source>
</evidence>
<dbReference type="InterPro" id="IPR024674">
    <property type="entry name" value="HpaB/PvcC/4-BUDH_N"/>
</dbReference>
<dbReference type="InterPro" id="IPR046373">
    <property type="entry name" value="Acyl-CoA_Oxase/DH_mid-dom_sf"/>
</dbReference>
<gene>
    <name evidence="7" type="primary">pvcC</name>
    <name evidence="7" type="ORF">GCM10018793_41510</name>
</gene>
<reference evidence="7" key="1">
    <citation type="journal article" date="2014" name="Int. J. Syst. Evol. Microbiol.">
        <title>Complete genome sequence of Corynebacterium casei LMG S-19264T (=DSM 44701T), isolated from a smear-ripened cheese.</title>
        <authorList>
            <consortium name="US DOE Joint Genome Institute (JGI-PGF)"/>
            <person name="Walter F."/>
            <person name="Albersmeier A."/>
            <person name="Kalinowski J."/>
            <person name="Ruckert C."/>
        </authorList>
    </citation>
    <scope>NUCLEOTIDE SEQUENCE</scope>
    <source>
        <strain evidence="7">JCM 5069</strain>
    </source>
</reference>
<dbReference type="Pfam" id="PF11794">
    <property type="entry name" value="HpaB_N"/>
    <property type="match status" value="1"/>
</dbReference>
<dbReference type="EMBL" id="BNCD01000012">
    <property type="protein sequence ID" value="GHH82218.1"/>
    <property type="molecule type" value="Genomic_DNA"/>
</dbReference>
<dbReference type="SUPFAM" id="SSF47203">
    <property type="entry name" value="Acyl-CoA dehydrogenase C-terminal domain-like"/>
    <property type="match status" value="1"/>
</dbReference>
<accession>A0A919GDJ0</accession>
<dbReference type="InterPro" id="IPR004925">
    <property type="entry name" value="HpaB/PvcC/4-BUDH"/>
</dbReference>
<dbReference type="AlphaFoldDB" id="A0A919GDJ0"/>
<dbReference type="PANTHER" id="PTHR36117:SF3">
    <property type="entry name" value="4-HYDROXYPHENYLACETATE 3-MONOOXYGENASE-RELATED"/>
    <property type="match status" value="1"/>
</dbReference>
<dbReference type="Proteomes" id="UP000603708">
    <property type="component" value="Unassembled WGS sequence"/>
</dbReference>
<evidence type="ECO:0000256" key="4">
    <source>
        <dbReference type="PIRSR" id="PIRSR000331-2"/>
    </source>
</evidence>
<dbReference type="Gene3D" id="1.20.140.10">
    <property type="entry name" value="Butyryl-CoA Dehydrogenase, subunit A, domain 3"/>
    <property type="match status" value="1"/>
</dbReference>
<dbReference type="InterPro" id="IPR024677">
    <property type="entry name" value="HpaB/PvcC"/>
</dbReference>
<keyword evidence="1" id="KW-0285">Flavoprotein</keyword>
<dbReference type="PIRSF" id="PIRSF500125">
    <property type="entry name" value="4_HPA_large"/>
    <property type="match status" value="1"/>
</dbReference>
<keyword evidence="3" id="KW-0560">Oxidoreductase</keyword>
<dbReference type="RefSeq" id="WP_189934213.1">
    <property type="nucleotide sequence ID" value="NZ_BNCD01000012.1"/>
</dbReference>
<feature type="binding site" evidence="4">
    <location>
        <begin position="173"/>
        <end position="175"/>
    </location>
    <ligand>
        <name>FAD</name>
        <dbReference type="ChEBI" id="CHEBI:57692"/>
    </ligand>
</feature>
<dbReference type="GO" id="GO:0016627">
    <property type="term" value="F:oxidoreductase activity, acting on the CH-CH group of donors"/>
    <property type="evidence" value="ECO:0007669"/>
    <property type="project" value="InterPro"/>
</dbReference>
<evidence type="ECO:0000259" key="5">
    <source>
        <dbReference type="Pfam" id="PF03241"/>
    </source>
</evidence>
<dbReference type="InterPro" id="IPR009100">
    <property type="entry name" value="AcylCoA_DH/oxidase_NM_dom_sf"/>
</dbReference>
<organism evidence="7 8">
    <name type="scientific">Streptomyces sulfonofaciens</name>
    <dbReference type="NCBI Taxonomy" id="68272"/>
    <lineage>
        <taxon>Bacteria</taxon>
        <taxon>Bacillati</taxon>
        <taxon>Actinomycetota</taxon>
        <taxon>Actinomycetes</taxon>
        <taxon>Kitasatosporales</taxon>
        <taxon>Streptomycetaceae</taxon>
        <taxon>Streptomyces</taxon>
    </lineage>
</organism>
<dbReference type="PANTHER" id="PTHR36117">
    <property type="entry name" value="4-HYDROXYPHENYLACETATE 3-MONOOXYGENASE-RELATED"/>
    <property type="match status" value="1"/>
</dbReference>
<feature type="domain" description="HpaB/PvcC/4-BUDH N-terminal" evidence="6">
    <location>
        <begin position="34"/>
        <end position="298"/>
    </location>
</feature>
<sequence length="528" mass="58051">MTRPRTDTGALTAGCGALTAGPGAPATGTNSLMTGEEYLESLRDGRSVHVDGERVEDVTRHPAFRNAARSIARLYDALHDPATADVLTGVDPDLGIRTHRFFKPSRSAAELVQAREAIATWARMSYGFLGRTPEYKAAFMAGLGVGADYYGPFAANAGAWYRRFASKALHLNHVIINPPIDRKRAVHDMEDVFVHAVRETDAGVVVSGAKMLATGSALTNAGFVAPVGSARLEKGKAERFALVFFVRMDNPGVRLVCRTPYERRAGSPFDHPLSSRFDENDSVLLLDEALIPWEDVLVHRDIERATGFYARSGFPQLYNFQSGIRLGVKLELMAGLLSRAARANGTDVFRGVQAGLGELVTLRDLVWALTSAMAHDTEPGPGGTVLPRLEHASSMRMANAHVWSRVHELFETLLGGSPLVVPSSVRDLADPELRPLIDRYYRGSDSSALERIKLFKLVWDAIGTEFGARHELYERNYSGNGEQVRLDALRWATGRGSLDRYEALVQECLDDYDTDGWRRGPWLAPEQD</sequence>
<dbReference type="PIRSF" id="PIRSF000331">
    <property type="entry name" value="HpaA_HpaB"/>
    <property type="match status" value="1"/>
</dbReference>
<comment type="caution">
    <text evidence="7">The sequence shown here is derived from an EMBL/GenBank/DDBJ whole genome shotgun (WGS) entry which is preliminary data.</text>
</comment>
<reference evidence="7" key="2">
    <citation type="submission" date="2020-09" db="EMBL/GenBank/DDBJ databases">
        <authorList>
            <person name="Sun Q."/>
            <person name="Ohkuma M."/>
        </authorList>
    </citation>
    <scope>NUCLEOTIDE SEQUENCE</scope>
    <source>
        <strain evidence="7">JCM 5069</strain>
    </source>
</reference>
<keyword evidence="2 4" id="KW-0274">FAD</keyword>
<dbReference type="SUPFAM" id="SSF56645">
    <property type="entry name" value="Acyl-CoA dehydrogenase NM domain-like"/>
    <property type="match status" value="1"/>
</dbReference>
<dbReference type="Gene3D" id="2.40.110.10">
    <property type="entry name" value="Butyryl-CoA Dehydrogenase, subunit A, domain 2"/>
    <property type="match status" value="1"/>
</dbReference>
<dbReference type="InterPro" id="IPR024719">
    <property type="entry name" value="HpaB/PvcC/4-BUDH_C"/>
</dbReference>